<sequence>MGSTSFLKAVLSLVLLVVMGVTAGFFAFCATLPRADDAAAGLDRSRAEGRGIIVLTGDNGPRIERGLELQARGLAERALISGVHPQTRKEDLYTMGDQAVLSCCVDLGPWARSTRGNAIESRDWLVRNGFDTAILVTSDFHLPRARAELRRSAPDIAIIGVPVASDLAPQKEWMGSLRAWRVLGLEYLKFLVVSVRSLV</sequence>
<dbReference type="EMBL" id="JANIBC010000008">
    <property type="protein sequence ID" value="MCQ8185855.1"/>
    <property type="molecule type" value="Genomic_DNA"/>
</dbReference>
<dbReference type="InterPro" id="IPR003848">
    <property type="entry name" value="DUF218"/>
</dbReference>
<dbReference type="Gene3D" id="3.40.50.620">
    <property type="entry name" value="HUPs"/>
    <property type="match status" value="1"/>
</dbReference>
<keyword evidence="3" id="KW-1185">Reference proteome</keyword>
<dbReference type="CDD" id="cd06259">
    <property type="entry name" value="YdcF-like"/>
    <property type="match status" value="1"/>
</dbReference>
<dbReference type="InterPro" id="IPR014729">
    <property type="entry name" value="Rossmann-like_a/b/a_fold"/>
</dbReference>
<gene>
    <name evidence="2" type="ORF">NOG11_10670</name>
</gene>
<accession>A0A9X2L9Z5</accession>
<organism evidence="2 3">
    <name type="scientific">Parvularcula maris</name>
    <dbReference type="NCBI Taxonomy" id="2965077"/>
    <lineage>
        <taxon>Bacteria</taxon>
        <taxon>Pseudomonadati</taxon>
        <taxon>Pseudomonadota</taxon>
        <taxon>Alphaproteobacteria</taxon>
        <taxon>Parvularculales</taxon>
        <taxon>Parvularculaceae</taxon>
        <taxon>Parvularcula</taxon>
    </lineage>
</organism>
<evidence type="ECO:0000259" key="1">
    <source>
        <dbReference type="Pfam" id="PF02698"/>
    </source>
</evidence>
<feature type="domain" description="DUF218" evidence="1">
    <location>
        <begin position="51"/>
        <end position="175"/>
    </location>
</feature>
<dbReference type="AlphaFoldDB" id="A0A9X2L9Z5"/>
<comment type="caution">
    <text evidence="2">The sequence shown here is derived from an EMBL/GenBank/DDBJ whole genome shotgun (WGS) entry which is preliminary data.</text>
</comment>
<proteinExistence type="predicted"/>
<protein>
    <submittedName>
        <fullName evidence="2">YdcF family protein</fullName>
    </submittedName>
</protein>
<dbReference type="Pfam" id="PF02698">
    <property type="entry name" value="DUF218"/>
    <property type="match status" value="1"/>
</dbReference>
<dbReference type="Proteomes" id="UP001142610">
    <property type="component" value="Unassembled WGS sequence"/>
</dbReference>
<evidence type="ECO:0000313" key="2">
    <source>
        <dbReference type="EMBL" id="MCQ8185855.1"/>
    </source>
</evidence>
<reference evidence="2" key="1">
    <citation type="submission" date="2022-07" db="EMBL/GenBank/DDBJ databases">
        <title>Parvularcula maris sp. nov., an algicidal bacterium isolated from seawater.</title>
        <authorList>
            <person name="Li F."/>
        </authorList>
    </citation>
    <scope>NUCLEOTIDE SEQUENCE</scope>
    <source>
        <strain evidence="2">BGMRC 0090</strain>
    </source>
</reference>
<name>A0A9X2L9Z5_9PROT</name>
<dbReference type="RefSeq" id="WP_256619746.1">
    <property type="nucleotide sequence ID" value="NZ_JANIBC010000008.1"/>
</dbReference>
<evidence type="ECO:0000313" key="3">
    <source>
        <dbReference type="Proteomes" id="UP001142610"/>
    </source>
</evidence>